<organism evidence="2 3">
    <name type="scientific">Neofusicoccum ribis</name>
    <dbReference type="NCBI Taxonomy" id="45134"/>
    <lineage>
        <taxon>Eukaryota</taxon>
        <taxon>Fungi</taxon>
        <taxon>Dikarya</taxon>
        <taxon>Ascomycota</taxon>
        <taxon>Pezizomycotina</taxon>
        <taxon>Dothideomycetes</taxon>
        <taxon>Dothideomycetes incertae sedis</taxon>
        <taxon>Botryosphaeriales</taxon>
        <taxon>Botryosphaeriaceae</taxon>
        <taxon>Neofusicoccum</taxon>
    </lineage>
</organism>
<evidence type="ECO:0000313" key="2">
    <source>
        <dbReference type="EMBL" id="KAL1622642.1"/>
    </source>
</evidence>
<feature type="region of interest" description="Disordered" evidence="1">
    <location>
        <begin position="377"/>
        <end position="436"/>
    </location>
</feature>
<keyword evidence="3" id="KW-1185">Reference proteome</keyword>
<feature type="region of interest" description="Disordered" evidence="1">
    <location>
        <begin position="105"/>
        <end position="157"/>
    </location>
</feature>
<evidence type="ECO:0000256" key="1">
    <source>
        <dbReference type="SAM" id="MobiDB-lite"/>
    </source>
</evidence>
<feature type="compositionally biased region" description="Basic and acidic residues" evidence="1">
    <location>
        <begin position="425"/>
        <end position="436"/>
    </location>
</feature>
<feature type="compositionally biased region" description="Acidic residues" evidence="1">
    <location>
        <begin position="281"/>
        <end position="293"/>
    </location>
</feature>
<name>A0ABR3SKD2_9PEZI</name>
<feature type="region of interest" description="Disordered" evidence="1">
    <location>
        <begin position="240"/>
        <end position="330"/>
    </location>
</feature>
<feature type="compositionally biased region" description="Basic residues" evidence="1">
    <location>
        <begin position="298"/>
        <end position="318"/>
    </location>
</feature>
<gene>
    <name evidence="2" type="ORF">SLS56_008624</name>
</gene>
<dbReference type="EMBL" id="JAJVDC020000131">
    <property type="protein sequence ID" value="KAL1622642.1"/>
    <property type="molecule type" value="Genomic_DNA"/>
</dbReference>
<feature type="compositionally biased region" description="Basic residues" evidence="1">
    <location>
        <begin position="39"/>
        <end position="49"/>
    </location>
</feature>
<feature type="compositionally biased region" description="Basic and acidic residues" evidence="1">
    <location>
        <begin position="243"/>
        <end position="257"/>
    </location>
</feature>
<accession>A0ABR3SKD2</accession>
<feature type="compositionally biased region" description="Low complexity" evidence="1">
    <location>
        <begin position="386"/>
        <end position="399"/>
    </location>
</feature>
<feature type="region of interest" description="Disordered" evidence="1">
    <location>
        <begin position="38"/>
        <end position="65"/>
    </location>
</feature>
<reference evidence="2 3" key="1">
    <citation type="submission" date="2024-02" db="EMBL/GenBank/DDBJ databases">
        <title>De novo assembly and annotation of 12 fungi associated with fruit tree decline syndrome in Ontario, Canada.</title>
        <authorList>
            <person name="Sulman M."/>
            <person name="Ellouze W."/>
            <person name="Ilyukhin E."/>
        </authorList>
    </citation>
    <scope>NUCLEOTIDE SEQUENCE [LARGE SCALE GENOMIC DNA]</scope>
    <source>
        <strain evidence="2 3">M1-105</strain>
    </source>
</reference>
<feature type="compositionally biased region" description="Basic and acidic residues" evidence="1">
    <location>
        <begin position="136"/>
        <end position="149"/>
    </location>
</feature>
<dbReference type="Proteomes" id="UP001521116">
    <property type="component" value="Unassembled WGS sequence"/>
</dbReference>
<feature type="compositionally biased region" description="Basic and acidic residues" evidence="1">
    <location>
        <begin position="105"/>
        <end position="120"/>
    </location>
</feature>
<comment type="caution">
    <text evidence="2">The sequence shown here is derived from an EMBL/GenBank/DDBJ whole genome shotgun (WGS) entry which is preliminary data.</text>
</comment>
<sequence>MARQRHQYVPRFDGDGGGYDDDDVGDLDFNILFTPGHDHHNHRPQHRRRPFTDDDWDPTGPNTEVGRRWRANIQEAFQREGREHGEWAELPTWYVQMHTKLWQDRRRERGEEVPNLRDPDPFGNGQRGNQTAGINERGRARQHDDHDDTASDDSDGMIFDFDLDDGNDGHVVPAIVQRDPPIEHDYIANLTAQVTRQQRYVTNIRDQLDLPAGVNGGRHGVAVALRQAEGALRTLQEALEEAQNQHDADPLEPREQAADGDAGDLQDRGGGPPRPNAQEQGDADSTDDEDEDEDRLRGRQRQRSRSRHSSANTRHRRPPGLDPAARRQTERSLERLREALQQMRWMGAAPREQHEVAAEIAYLQDVLAGRFARWGRGARQHSGTNSSSSASPSSPSPSSDGQQRRRHRARRELGCYAPPSPLSAEDPRLPPRGAAREQPVELWDAEGPRFLMLLLLDNPAPAAAARRREVERMARERFARYREAQFFTVVERAMEGGALQGLSSGPRGVIWVVEAGREDVVGALLRAREEPFGIRSWEVLGAGVGAAEGVIFVLHDGGGEEESESGDGGSGSGSG</sequence>
<evidence type="ECO:0000313" key="3">
    <source>
        <dbReference type="Proteomes" id="UP001521116"/>
    </source>
</evidence>
<proteinExistence type="predicted"/>
<protein>
    <submittedName>
        <fullName evidence="2">Uncharacterized protein</fullName>
    </submittedName>
</protein>